<evidence type="ECO:0000313" key="7">
    <source>
        <dbReference type="Proteomes" id="UP000199233"/>
    </source>
</evidence>
<protein>
    <recommendedName>
        <fullName evidence="2">diguanylate cyclase</fullName>
        <ecNumber evidence="2">2.7.7.65</ecNumber>
    </recommendedName>
</protein>
<evidence type="ECO:0000259" key="5">
    <source>
        <dbReference type="PROSITE" id="PS50887"/>
    </source>
</evidence>
<evidence type="ECO:0000313" key="6">
    <source>
        <dbReference type="EMBL" id="SEP79203.1"/>
    </source>
</evidence>
<dbReference type="GO" id="GO:0052621">
    <property type="term" value="F:diguanylate cyclase activity"/>
    <property type="evidence" value="ECO:0007669"/>
    <property type="project" value="UniProtKB-EC"/>
</dbReference>
<evidence type="ECO:0000256" key="1">
    <source>
        <dbReference type="ARBA" id="ARBA00001946"/>
    </source>
</evidence>
<feature type="transmembrane region" description="Helical" evidence="4">
    <location>
        <begin position="195"/>
        <end position="212"/>
    </location>
</feature>
<dbReference type="GO" id="GO:0043709">
    <property type="term" value="P:cell adhesion involved in single-species biofilm formation"/>
    <property type="evidence" value="ECO:0007669"/>
    <property type="project" value="TreeGrafter"/>
</dbReference>
<dbReference type="InterPro" id="IPR043128">
    <property type="entry name" value="Rev_trsase/Diguanyl_cyclase"/>
</dbReference>
<dbReference type="PANTHER" id="PTHR45138">
    <property type="entry name" value="REGULATORY COMPONENTS OF SENSORY TRANSDUCTION SYSTEM"/>
    <property type="match status" value="1"/>
</dbReference>
<dbReference type="AlphaFoldDB" id="A0A1H9AS30"/>
<keyword evidence="4" id="KW-0812">Transmembrane</keyword>
<feature type="transmembrane region" description="Helical" evidence="4">
    <location>
        <begin position="83"/>
        <end position="103"/>
    </location>
</feature>
<dbReference type="Gene3D" id="3.30.70.270">
    <property type="match status" value="1"/>
</dbReference>
<dbReference type="PANTHER" id="PTHR45138:SF9">
    <property type="entry name" value="DIGUANYLATE CYCLASE DGCM-RELATED"/>
    <property type="match status" value="1"/>
</dbReference>
<proteinExistence type="predicted"/>
<dbReference type="GO" id="GO:0005886">
    <property type="term" value="C:plasma membrane"/>
    <property type="evidence" value="ECO:0007669"/>
    <property type="project" value="TreeGrafter"/>
</dbReference>
<comment type="catalytic activity">
    <reaction evidence="3">
        <text>2 GTP = 3',3'-c-di-GMP + 2 diphosphate</text>
        <dbReference type="Rhea" id="RHEA:24898"/>
        <dbReference type="ChEBI" id="CHEBI:33019"/>
        <dbReference type="ChEBI" id="CHEBI:37565"/>
        <dbReference type="ChEBI" id="CHEBI:58805"/>
        <dbReference type="EC" id="2.7.7.65"/>
    </reaction>
</comment>
<dbReference type="OrthoDB" id="9803824at2"/>
<dbReference type="STRING" id="489703.SAMN04488038_101504"/>
<dbReference type="CDD" id="cd01949">
    <property type="entry name" value="GGDEF"/>
    <property type="match status" value="1"/>
</dbReference>
<dbReference type="Pfam" id="PF00990">
    <property type="entry name" value="GGDEF"/>
    <property type="match status" value="1"/>
</dbReference>
<reference evidence="7" key="1">
    <citation type="submission" date="2016-10" db="EMBL/GenBank/DDBJ databases">
        <authorList>
            <person name="Varghese N."/>
            <person name="Submissions S."/>
        </authorList>
    </citation>
    <scope>NUCLEOTIDE SEQUENCE [LARGE SCALE GENOMIC DNA]</scope>
    <source>
        <strain evidence="7">DSM 25927</strain>
    </source>
</reference>
<dbReference type="FunFam" id="3.30.70.270:FF:000001">
    <property type="entry name" value="Diguanylate cyclase domain protein"/>
    <property type="match status" value="1"/>
</dbReference>
<dbReference type="SUPFAM" id="SSF55073">
    <property type="entry name" value="Nucleotide cyclase"/>
    <property type="match status" value="1"/>
</dbReference>
<name>A0A1H9AS30_9GAMM</name>
<feature type="domain" description="GGDEF" evidence="5">
    <location>
        <begin position="260"/>
        <end position="394"/>
    </location>
</feature>
<dbReference type="RefSeq" id="WP_093281491.1">
    <property type="nucleotide sequence ID" value="NZ_FOFS01000001.1"/>
</dbReference>
<evidence type="ECO:0000256" key="2">
    <source>
        <dbReference type="ARBA" id="ARBA00012528"/>
    </source>
</evidence>
<keyword evidence="7" id="KW-1185">Reference proteome</keyword>
<comment type="cofactor">
    <cofactor evidence="1">
        <name>Mg(2+)</name>
        <dbReference type="ChEBI" id="CHEBI:18420"/>
    </cofactor>
</comment>
<dbReference type="InterPro" id="IPR029787">
    <property type="entry name" value="Nucleotide_cyclase"/>
</dbReference>
<dbReference type="InterPro" id="IPR000160">
    <property type="entry name" value="GGDEF_dom"/>
</dbReference>
<dbReference type="SMART" id="SM00267">
    <property type="entry name" value="GGDEF"/>
    <property type="match status" value="1"/>
</dbReference>
<accession>A0A1H9AS30</accession>
<dbReference type="Proteomes" id="UP000199233">
    <property type="component" value="Unassembled WGS sequence"/>
</dbReference>
<keyword evidence="4" id="KW-0472">Membrane</keyword>
<feature type="transmembrane region" description="Helical" evidence="4">
    <location>
        <begin position="165"/>
        <end position="183"/>
    </location>
</feature>
<evidence type="ECO:0000256" key="4">
    <source>
        <dbReference type="SAM" id="Phobius"/>
    </source>
</evidence>
<dbReference type="EMBL" id="FOFS01000001">
    <property type="protein sequence ID" value="SEP79203.1"/>
    <property type="molecule type" value="Genomic_DNA"/>
</dbReference>
<sequence length="409" mass="45200">MSHDQDATETLGGKELHDLECVVRAGGSRLLRLPGRLETLYLAQMRHQARLTRVLLALLPALICGTSGLWAGSFISLPDPLTAWMQTINLQVIVPSFLALSLVQWRYSQHAAAEWLLMGGFIAVCLLGEWMRFESASYGWRLEPLLITTMPIAVLALARIGLLRMLAFIGAYIVGISLADQLFQHPDYQRSPSTWLAEWLLLAIMFLAYAHSQYARRKAWCYAALLRAQAVTDPLTGLKNRRALELQYEAVRAALQRHPAPVSLIAVDVDYFKLINDSYGHAYGDGLLTAFAARLAQFARRPLDAAVRLGGDEFILLLPECDAAAAEQIAQNLVQDIRALGLDNRQSPHRVLTTSAGVATCQEALPLWELMRKADAALYRAKSRGRSCVASFEAGMLETPPVPARALRA</sequence>
<organism evidence="6 7">
    <name type="scientific">Solimonas aquatica</name>
    <dbReference type="NCBI Taxonomy" id="489703"/>
    <lineage>
        <taxon>Bacteria</taxon>
        <taxon>Pseudomonadati</taxon>
        <taxon>Pseudomonadota</taxon>
        <taxon>Gammaproteobacteria</taxon>
        <taxon>Nevskiales</taxon>
        <taxon>Nevskiaceae</taxon>
        <taxon>Solimonas</taxon>
    </lineage>
</organism>
<dbReference type="PROSITE" id="PS50887">
    <property type="entry name" value="GGDEF"/>
    <property type="match status" value="1"/>
</dbReference>
<dbReference type="InterPro" id="IPR050469">
    <property type="entry name" value="Diguanylate_Cyclase"/>
</dbReference>
<dbReference type="GO" id="GO:1902201">
    <property type="term" value="P:negative regulation of bacterial-type flagellum-dependent cell motility"/>
    <property type="evidence" value="ECO:0007669"/>
    <property type="project" value="TreeGrafter"/>
</dbReference>
<dbReference type="NCBIfam" id="TIGR00254">
    <property type="entry name" value="GGDEF"/>
    <property type="match status" value="1"/>
</dbReference>
<gene>
    <name evidence="6" type="ORF">SAMN04488038_101504</name>
</gene>
<dbReference type="EC" id="2.7.7.65" evidence="2"/>
<evidence type="ECO:0000256" key="3">
    <source>
        <dbReference type="ARBA" id="ARBA00034247"/>
    </source>
</evidence>
<keyword evidence="4" id="KW-1133">Transmembrane helix</keyword>
<feature type="transmembrane region" description="Helical" evidence="4">
    <location>
        <begin position="54"/>
        <end position="77"/>
    </location>
</feature>